<feature type="transmembrane region" description="Helical" evidence="4">
    <location>
        <begin position="32"/>
        <end position="52"/>
    </location>
</feature>
<dbReference type="AlphaFoldDB" id="A0A556MPK3"/>
<feature type="repeat" description="TPR" evidence="3">
    <location>
        <begin position="490"/>
        <end position="523"/>
    </location>
</feature>
<keyword evidence="4" id="KW-0472">Membrane</keyword>
<dbReference type="OrthoDB" id="1489021at2"/>
<organism evidence="5 6">
    <name type="scientific">Fluviicola chungangensis</name>
    <dbReference type="NCBI Taxonomy" id="2597671"/>
    <lineage>
        <taxon>Bacteria</taxon>
        <taxon>Pseudomonadati</taxon>
        <taxon>Bacteroidota</taxon>
        <taxon>Flavobacteriia</taxon>
        <taxon>Flavobacteriales</taxon>
        <taxon>Crocinitomicaceae</taxon>
        <taxon>Fluviicola</taxon>
    </lineage>
</organism>
<evidence type="ECO:0000313" key="5">
    <source>
        <dbReference type="EMBL" id="TSJ41894.1"/>
    </source>
</evidence>
<dbReference type="PROSITE" id="PS50005">
    <property type="entry name" value="TPR"/>
    <property type="match status" value="2"/>
</dbReference>
<evidence type="ECO:0000256" key="2">
    <source>
        <dbReference type="ARBA" id="ARBA00022803"/>
    </source>
</evidence>
<dbReference type="PANTHER" id="PTHR44227">
    <property type="match status" value="1"/>
</dbReference>
<keyword evidence="6" id="KW-1185">Reference proteome</keyword>
<keyword evidence="2 3" id="KW-0802">TPR repeat</keyword>
<dbReference type="GO" id="GO:0035269">
    <property type="term" value="P:protein O-linked glycosylation via mannose"/>
    <property type="evidence" value="ECO:0007669"/>
    <property type="project" value="TreeGrafter"/>
</dbReference>
<keyword evidence="4" id="KW-1133">Transmembrane helix</keyword>
<evidence type="ECO:0000256" key="3">
    <source>
        <dbReference type="PROSITE-ProRule" id="PRU00339"/>
    </source>
</evidence>
<dbReference type="InterPro" id="IPR011990">
    <property type="entry name" value="TPR-like_helical_dom_sf"/>
</dbReference>
<dbReference type="PROSITE" id="PS50293">
    <property type="entry name" value="TPR_REGION"/>
    <property type="match status" value="1"/>
</dbReference>
<feature type="transmembrane region" description="Helical" evidence="4">
    <location>
        <begin position="375"/>
        <end position="395"/>
    </location>
</feature>
<evidence type="ECO:0000256" key="4">
    <source>
        <dbReference type="SAM" id="Phobius"/>
    </source>
</evidence>
<dbReference type="EMBL" id="VLPL01000006">
    <property type="protein sequence ID" value="TSJ41894.1"/>
    <property type="molecule type" value="Genomic_DNA"/>
</dbReference>
<feature type="transmembrane region" description="Helical" evidence="4">
    <location>
        <begin position="200"/>
        <end position="227"/>
    </location>
</feature>
<feature type="repeat" description="TPR" evidence="3">
    <location>
        <begin position="524"/>
        <end position="557"/>
    </location>
</feature>
<feature type="transmembrane region" description="Helical" evidence="4">
    <location>
        <begin position="141"/>
        <end position="160"/>
    </location>
</feature>
<sequence length="653" mass="73199">MTKKKSSPVKQSPNKVTPLPSADLSRLMQRRLFWMLSIAAFILFGSTIQYGFVLDDLAVIENNRFVQDGFGGIPDLLSTFYWKGFWNANAGLYRPLSMVMFAIEWAISPNNPAIHHFVNVLLYALTIGLLFKLLLKLLPGYSVWVSFSIALIFMVHPSHTEVVANIKSRDEILCFLFFLLTFLSLLNIRDGKRTDLIKPAVLFLACLLSKEAGIMYLPVLGLYFWMLRKESVGSTFKKLLPLLLISGAWLILHQLVIHSDPTPPIQYSYHDNSLVACENGSRVATGIGILGRYLLESIAPFKLSYDYSYNQLPCLSFTSLPVIGTLLAVIFCALVVIKTHRSRPEIAFGILFFFITIALVTNIFSLIGTTYANRLIYTPSLGIIISVVIGVFTLFKSQQTEKWQSTAFLISTLAAILFSIQTIQRNKAWESNSTLFTADLQNSPNSARVQFNYGVLKMNTEQSDSSAMRQQWQLAASSFKKAISLDSLDANSYTNLGVVCYRLNELDQSVRYTQKAITLNPDDPSLYGNLGDAYFALKEYEKAANTFKQVIGWKDATIGHYKRYGISLFSLKRYPESVAVFKKGIQKFPNDTEMASNLGSAYGAAANYNEAGRVFEGIYSRDSLNVNALRLLILSYEQAGNREKVAQYSGLLK</sequence>
<gene>
    <name evidence="5" type="ORF">FO442_12440</name>
</gene>
<dbReference type="Gene3D" id="1.25.40.10">
    <property type="entry name" value="Tetratricopeptide repeat domain"/>
    <property type="match status" value="1"/>
</dbReference>
<evidence type="ECO:0000256" key="1">
    <source>
        <dbReference type="ARBA" id="ARBA00022737"/>
    </source>
</evidence>
<dbReference type="SMART" id="SM00028">
    <property type="entry name" value="TPR"/>
    <property type="match status" value="3"/>
</dbReference>
<feature type="transmembrane region" description="Helical" evidence="4">
    <location>
        <begin position="407"/>
        <end position="424"/>
    </location>
</feature>
<dbReference type="RefSeq" id="WP_144333528.1">
    <property type="nucleotide sequence ID" value="NZ_VLPL01000006.1"/>
</dbReference>
<dbReference type="GO" id="GO:0000030">
    <property type="term" value="F:mannosyltransferase activity"/>
    <property type="evidence" value="ECO:0007669"/>
    <property type="project" value="TreeGrafter"/>
</dbReference>
<keyword evidence="1" id="KW-0677">Repeat</keyword>
<feature type="transmembrane region" description="Helical" evidence="4">
    <location>
        <begin position="315"/>
        <end position="337"/>
    </location>
</feature>
<name>A0A556MPK3_9FLAO</name>
<evidence type="ECO:0000313" key="6">
    <source>
        <dbReference type="Proteomes" id="UP000316008"/>
    </source>
</evidence>
<dbReference type="Pfam" id="PF00515">
    <property type="entry name" value="TPR_1"/>
    <property type="match status" value="1"/>
</dbReference>
<dbReference type="PANTHER" id="PTHR44227:SF3">
    <property type="entry name" value="PROTEIN O-MANNOSYL-TRANSFERASE TMTC4"/>
    <property type="match status" value="1"/>
</dbReference>
<dbReference type="Pfam" id="PF13181">
    <property type="entry name" value="TPR_8"/>
    <property type="match status" value="1"/>
</dbReference>
<accession>A0A556MPK3</accession>
<protein>
    <submittedName>
        <fullName evidence="5">Tetratricopeptide repeat protein</fullName>
    </submittedName>
</protein>
<dbReference type="GO" id="GO:0030968">
    <property type="term" value="P:endoplasmic reticulum unfolded protein response"/>
    <property type="evidence" value="ECO:0007669"/>
    <property type="project" value="TreeGrafter"/>
</dbReference>
<reference evidence="5 6" key="1">
    <citation type="submission" date="2019-07" db="EMBL/GenBank/DDBJ databases">
        <authorList>
            <person name="Huq M.A."/>
        </authorList>
    </citation>
    <scope>NUCLEOTIDE SEQUENCE [LARGE SCALE GENOMIC DNA]</scope>
    <source>
        <strain evidence="5 6">MAH-3</strain>
    </source>
</reference>
<feature type="transmembrane region" description="Helical" evidence="4">
    <location>
        <begin position="117"/>
        <end position="135"/>
    </location>
</feature>
<feature type="transmembrane region" description="Helical" evidence="4">
    <location>
        <begin position="346"/>
        <end position="369"/>
    </location>
</feature>
<proteinExistence type="predicted"/>
<dbReference type="SUPFAM" id="SSF48452">
    <property type="entry name" value="TPR-like"/>
    <property type="match status" value="1"/>
</dbReference>
<feature type="transmembrane region" description="Helical" evidence="4">
    <location>
        <begin position="172"/>
        <end position="188"/>
    </location>
</feature>
<dbReference type="InterPro" id="IPR019734">
    <property type="entry name" value="TPR_rpt"/>
</dbReference>
<keyword evidence="4" id="KW-0812">Transmembrane</keyword>
<comment type="caution">
    <text evidence="5">The sequence shown here is derived from an EMBL/GenBank/DDBJ whole genome shotgun (WGS) entry which is preliminary data.</text>
</comment>
<dbReference type="Proteomes" id="UP000316008">
    <property type="component" value="Unassembled WGS sequence"/>
</dbReference>
<dbReference type="InterPro" id="IPR052346">
    <property type="entry name" value="O-mannosyl-transferase_TMTC"/>
</dbReference>